<protein>
    <submittedName>
        <fullName evidence="1">Uncharacterized protein</fullName>
    </submittedName>
</protein>
<proteinExistence type="predicted"/>
<dbReference type="Proteomes" id="UP001549104">
    <property type="component" value="Unassembled WGS sequence"/>
</dbReference>
<sequence length="158" mass="17502">MKAVVSLLDGITLKNPKAQLDLSFDEEHFIVEEKGNKGFKTIVAASYKIPLKNLSATLLTTEKEFLEQSKSVVGRGVAGGLIFGPAGMILGGMSGIGKKQKVKKNYIYIISYVSAENEIKNITFTMPMLMNGVTRKFDNLLKTKFTPIEKIDQNEFHL</sequence>
<organism evidence="1 2">
    <name type="scientific">Sporosarcina psychrophila</name>
    <name type="common">Bacillus psychrophilus</name>
    <dbReference type="NCBI Taxonomy" id="1476"/>
    <lineage>
        <taxon>Bacteria</taxon>
        <taxon>Bacillati</taxon>
        <taxon>Bacillota</taxon>
        <taxon>Bacilli</taxon>
        <taxon>Bacillales</taxon>
        <taxon>Caryophanaceae</taxon>
        <taxon>Sporosarcina</taxon>
    </lineage>
</organism>
<dbReference type="EMBL" id="JBEPME010000004">
    <property type="protein sequence ID" value="MET3657825.1"/>
    <property type="molecule type" value="Genomic_DNA"/>
</dbReference>
<keyword evidence="2" id="KW-1185">Reference proteome</keyword>
<accession>A0ABV2K9R6</accession>
<comment type="caution">
    <text evidence="1">The sequence shown here is derived from an EMBL/GenBank/DDBJ whole genome shotgun (WGS) entry which is preliminary data.</text>
</comment>
<evidence type="ECO:0000313" key="2">
    <source>
        <dbReference type="Proteomes" id="UP001549104"/>
    </source>
</evidence>
<name>A0ABV2K9R6_SPOPS</name>
<reference evidence="1 2" key="1">
    <citation type="submission" date="2024-06" db="EMBL/GenBank/DDBJ databases">
        <title>Sorghum-associated microbial communities from plants grown in Nebraska, USA.</title>
        <authorList>
            <person name="Schachtman D."/>
        </authorList>
    </citation>
    <scope>NUCLEOTIDE SEQUENCE [LARGE SCALE GENOMIC DNA]</scope>
    <source>
        <strain evidence="1 2">1288</strain>
    </source>
</reference>
<gene>
    <name evidence="1" type="ORF">ABIC55_002922</name>
</gene>
<evidence type="ECO:0000313" key="1">
    <source>
        <dbReference type="EMBL" id="MET3657825.1"/>
    </source>
</evidence>
<dbReference type="RefSeq" id="WP_354313559.1">
    <property type="nucleotide sequence ID" value="NZ_JBEPME010000004.1"/>
</dbReference>